<proteinExistence type="predicted"/>
<feature type="region of interest" description="Disordered" evidence="5">
    <location>
        <begin position="116"/>
        <end position="136"/>
    </location>
</feature>
<keyword evidence="4" id="KW-0472">Membrane</keyword>
<dbReference type="AlphaFoldDB" id="A0A9W7SJG8"/>
<evidence type="ECO:0000256" key="4">
    <source>
        <dbReference type="ARBA" id="ARBA00023136"/>
    </source>
</evidence>
<organism evidence="6 7">
    <name type="scientific">Teratosphaeria destructans</name>
    <dbReference type="NCBI Taxonomy" id="418781"/>
    <lineage>
        <taxon>Eukaryota</taxon>
        <taxon>Fungi</taxon>
        <taxon>Dikarya</taxon>
        <taxon>Ascomycota</taxon>
        <taxon>Pezizomycotina</taxon>
        <taxon>Dothideomycetes</taxon>
        <taxon>Dothideomycetidae</taxon>
        <taxon>Mycosphaerellales</taxon>
        <taxon>Teratosphaeriaceae</taxon>
        <taxon>Teratosphaeria</taxon>
    </lineage>
</organism>
<comment type="subcellular location">
    <subcellularLocation>
        <location evidence="1">Membrane</location>
    </subcellularLocation>
</comment>
<evidence type="ECO:0000256" key="5">
    <source>
        <dbReference type="SAM" id="MobiDB-lite"/>
    </source>
</evidence>
<evidence type="ECO:0000256" key="3">
    <source>
        <dbReference type="ARBA" id="ARBA00022989"/>
    </source>
</evidence>
<evidence type="ECO:0000256" key="1">
    <source>
        <dbReference type="ARBA" id="ARBA00004370"/>
    </source>
</evidence>
<dbReference type="InterPro" id="IPR001129">
    <property type="entry name" value="Membr-assoc_MAPEG"/>
</dbReference>
<dbReference type="OrthoDB" id="4456959at2759"/>
<dbReference type="Pfam" id="PF01124">
    <property type="entry name" value="MAPEG"/>
    <property type="match status" value="1"/>
</dbReference>
<keyword evidence="3" id="KW-1133">Transmembrane helix</keyword>
<comment type="caution">
    <text evidence="6">The sequence shown here is derived from an EMBL/GenBank/DDBJ whole genome shotgun (WGS) entry which is preliminary data.</text>
</comment>
<feature type="compositionally biased region" description="Low complexity" evidence="5">
    <location>
        <begin position="1"/>
        <end position="15"/>
    </location>
</feature>
<keyword evidence="7" id="KW-1185">Reference proteome</keyword>
<dbReference type="InterPro" id="IPR023352">
    <property type="entry name" value="MAPEG-like_dom_sf"/>
</dbReference>
<dbReference type="Proteomes" id="UP001138500">
    <property type="component" value="Unassembled WGS sequence"/>
</dbReference>
<evidence type="ECO:0000313" key="6">
    <source>
        <dbReference type="EMBL" id="KAH9816032.1"/>
    </source>
</evidence>
<reference evidence="6 7" key="2">
    <citation type="journal article" date="2021" name="Curr. Genet.">
        <title>Genetic response to nitrogen starvation in the aggressive Eucalyptus foliar pathogen Teratosphaeria destructans.</title>
        <authorList>
            <person name="Havenga M."/>
            <person name="Wingfield B.D."/>
            <person name="Wingfield M.J."/>
            <person name="Dreyer L.L."/>
            <person name="Roets F."/>
            <person name="Aylward J."/>
        </authorList>
    </citation>
    <scope>NUCLEOTIDE SEQUENCE [LARGE SCALE GENOMIC DNA]</scope>
    <source>
        <strain evidence="6">CMW44962</strain>
    </source>
</reference>
<evidence type="ECO:0000313" key="7">
    <source>
        <dbReference type="Proteomes" id="UP001138500"/>
    </source>
</evidence>
<sequence length="136" mass="15011">MASQLLTPSPLLKVTPLPPTQPPKPKLTPTTIPQPLVTLASWTFIQQLWMHTTRLRAITQHAVSLDPAAFDADLATKVPHATRRVADNYNHLHEQPTVFYAVVLALALAGDRAPARWRPRGRTSGSGSRTRCIRVP</sequence>
<reference evidence="6 7" key="1">
    <citation type="journal article" date="2018" name="IMA Fungus">
        <title>IMA Genome-F 10: Nine draft genome sequences of Claviceps purpurea s.lat., including C. arundinis, C. humidiphila, and C. cf. spartinae, pseudomolecules for the pitch canker pathogen Fusarium circinatum, draft genome of Davidsoniella eucalypti, Grosmannia galeiformis, Quambalaria eucalypti, and Teratosphaeria destructans.</title>
        <authorList>
            <person name="Wingfield B.D."/>
            <person name="Liu M."/>
            <person name="Nguyen H.D."/>
            <person name="Lane F.A."/>
            <person name="Morgan S.W."/>
            <person name="De Vos L."/>
            <person name="Wilken P.M."/>
            <person name="Duong T.A."/>
            <person name="Aylward J."/>
            <person name="Coetzee M.P."/>
            <person name="Dadej K."/>
            <person name="De Beer Z.W."/>
            <person name="Findlay W."/>
            <person name="Havenga M."/>
            <person name="Kolarik M."/>
            <person name="Menzies J.G."/>
            <person name="Naidoo K."/>
            <person name="Pochopski O."/>
            <person name="Shoukouhi P."/>
            <person name="Santana Q.C."/>
            <person name="Seifert K.A."/>
            <person name="Soal N."/>
            <person name="Steenkamp E.T."/>
            <person name="Tatham C.T."/>
            <person name="van der Nest M.A."/>
            <person name="Wingfield M.J."/>
        </authorList>
    </citation>
    <scope>NUCLEOTIDE SEQUENCE [LARGE SCALE GENOMIC DNA]</scope>
    <source>
        <strain evidence="6">CMW44962</strain>
    </source>
</reference>
<dbReference type="EMBL" id="RIBY02002418">
    <property type="protein sequence ID" value="KAH9816032.1"/>
    <property type="molecule type" value="Genomic_DNA"/>
</dbReference>
<keyword evidence="2" id="KW-0812">Transmembrane</keyword>
<evidence type="ECO:0000256" key="2">
    <source>
        <dbReference type="ARBA" id="ARBA00022692"/>
    </source>
</evidence>
<gene>
    <name evidence="6" type="ORF">Tdes44962_MAKER10383</name>
</gene>
<dbReference type="SUPFAM" id="SSF161084">
    <property type="entry name" value="MAPEG domain-like"/>
    <property type="match status" value="1"/>
</dbReference>
<dbReference type="GO" id="GO:0016020">
    <property type="term" value="C:membrane"/>
    <property type="evidence" value="ECO:0007669"/>
    <property type="project" value="UniProtKB-SubCell"/>
</dbReference>
<feature type="region of interest" description="Disordered" evidence="5">
    <location>
        <begin position="1"/>
        <end position="29"/>
    </location>
</feature>
<feature type="compositionally biased region" description="Pro residues" evidence="5">
    <location>
        <begin position="16"/>
        <end position="26"/>
    </location>
</feature>
<name>A0A9W7SJG8_9PEZI</name>
<accession>A0A9W7SJG8</accession>
<protein>
    <submittedName>
        <fullName evidence="6">MAPEG family</fullName>
    </submittedName>
</protein>